<dbReference type="GO" id="GO:0006412">
    <property type="term" value="P:translation"/>
    <property type="evidence" value="ECO:0007669"/>
    <property type="project" value="InterPro"/>
</dbReference>
<dbReference type="PANTHER" id="PTHR11700">
    <property type="entry name" value="30S RIBOSOMAL PROTEIN S10 FAMILY MEMBER"/>
    <property type="match status" value="1"/>
</dbReference>
<reference evidence="7 8" key="1">
    <citation type="submission" date="2014-11" db="EMBL/GenBank/DDBJ databases">
        <authorList>
            <person name="Zhu J."/>
            <person name="Qi W."/>
            <person name="Song R."/>
        </authorList>
    </citation>
    <scope>NUCLEOTIDE SEQUENCE [LARGE SCALE GENOMIC DNA]</scope>
</reference>
<keyword evidence="3" id="KW-0687">Ribonucleoprotein</keyword>
<sequence length="443" mass="49768">MKLDVAMAVGDRWRPFPPLCLILLWVISAHAFRAPVGGFGGASLRSRAAPASPITVPSRSLSPPAPRRVLLFAKSSEADQPKDEPAAKAESPAAEPTAEANVPAAEPAEEKEAAAPEEALSVAEEPPVVTEVIAEVAEEPQPEEEVPEVAAVEEAVADESAESESEVQEVSELDEAAAAAVAAAEEGGEEELYEEVNPMSWPENKYLRIAIRGYTKVDMNTVTERILEAVNKIDGLRAKGPHFCKTRRKRFCVLRSPFVNKDAREHFEINFHKRFIDIYPEGEGPKVIADFLDVELPDAVAVDVRFEDTRKPLRQKQIHKQFRDRWTSKYMEYEWDFPKKKAVIDEILSPELIDSIPIKMFPGKNFHILKRFPLQELESNLDKIKENKKFWEDFYARKERHLTKADREAGYTAVPKDYSWLMEPGAIQRNMEKAIEAQKAAKA</sequence>
<dbReference type="Gene3D" id="3.30.70.600">
    <property type="entry name" value="Ribosomal protein S10 domain"/>
    <property type="match status" value="1"/>
</dbReference>
<feature type="domain" description="Small ribosomal subunit protein uS10" evidence="6">
    <location>
        <begin position="208"/>
        <end position="305"/>
    </location>
</feature>
<evidence type="ECO:0000256" key="3">
    <source>
        <dbReference type="ARBA" id="ARBA00023274"/>
    </source>
</evidence>
<dbReference type="GO" id="GO:0005840">
    <property type="term" value="C:ribosome"/>
    <property type="evidence" value="ECO:0007669"/>
    <property type="project" value="UniProtKB-KW"/>
</dbReference>
<evidence type="ECO:0000256" key="4">
    <source>
        <dbReference type="SAM" id="MobiDB-lite"/>
    </source>
</evidence>
<dbReference type="AlphaFoldDB" id="A0A0G4EPI0"/>
<dbReference type="InterPro" id="IPR036838">
    <property type="entry name" value="Ribosomal_uS10_dom_sf"/>
</dbReference>
<evidence type="ECO:0000313" key="8">
    <source>
        <dbReference type="Proteomes" id="UP000041254"/>
    </source>
</evidence>
<feature type="compositionally biased region" description="Low complexity" evidence="4">
    <location>
        <begin position="88"/>
        <end position="106"/>
    </location>
</feature>
<dbReference type="GO" id="GO:0003735">
    <property type="term" value="F:structural constituent of ribosome"/>
    <property type="evidence" value="ECO:0007669"/>
    <property type="project" value="InterPro"/>
</dbReference>
<organism evidence="7 8">
    <name type="scientific">Vitrella brassicaformis (strain CCMP3155)</name>
    <dbReference type="NCBI Taxonomy" id="1169540"/>
    <lineage>
        <taxon>Eukaryota</taxon>
        <taxon>Sar</taxon>
        <taxon>Alveolata</taxon>
        <taxon>Colpodellida</taxon>
        <taxon>Vitrellaceae</taxon>
        <taxon>Vitrella</taxon>
    </lineage>
</organism>
<dbReference type="OrthoDB" id="366214at2759"/>
<feature type="signal peptide" evidence="5">
    <location>
        <begin position="1"/>
        <end position="31"/>
    </location>
</feature>
<evidence type="ECO:0000259" key="6">
    <source>
        <dbReference type="SMART" id="SM01403"/>
    </source>
</evidence>
<dbReference type="InParanoid" id="A0A0G4EPI0"/>
<gene>
    <name evidence="7" type="ORF">Vbra_2873</name>
</gene>
<keyword evidence="8" id="KW-1185">Reference proteome</keyword>
<dbReference type="SUPFAM" id="SSF54999">
    <property type="entry name" value="Ribosomal protein S10"/>
    <property type="match status" value="1"/>
</dbReference>
<feature type="region of interest" description="Disordered" evidence="4">
    <location>
        <begin position="75"/>
        <end position="126"/>
    </location>
</feature>
<keyword evidence="2" id="KW-0689">Ribosomal protein</keyword>
<dbReference type="SMART" id="SM01403">
    <property type="entry name" value="Ribosomal_S10"/>
    <property type="match status" value="1"/>
</dbReference>
<feature type="compositionally biased region" description="Low complexity" evidence="4">
    <location>
        <begin position="116"/>
        <end position="126"/>
    </location>
</feature>
<feature type="chain" id="PRO_5005187413" description="Small ribosomal subunit protein uS10 domain-containing protein" evidence="5">
    <location>
        <begin position="32"/>
        <end position="443"/>
    </location>
</feature>
<dbReference type="VEuPathDB" id="CryptoDB:Vbra_2873"/>
<dbReference type="EMBL" id="CDMY01000275">
    <property type="protein sequence ID" value="CEL99165.1"/>
    <property type="molecule type" value="Genomic_DNA"/>
</dbReference>
<dbReference type="GO" id="GO:1990904">
    <property type="term" value="C:ribonucleoprotein complex"/>
    <property type="evidence" value="ECO:0007669"/>
    <property type="project" value="UniProtKB-KW"/>
</dbReference>
<dbReference type="InterPro" id="IPR001848">
    <property type="entry name" value="Ribosomal_uS10"/>
</dbReference>
<evidence type="ECO:0000313" key="7">
    <source>
        <dbReference type="EMBL" id="CEL99165.1"/>
    </source>
</evidence>
<comment type="similarity">
    <text evidence="1">Belongs to the universal ribosomal protein uS10 family.</text>
</comment>
<feature type="compositionally biased region" description="Basic and acidic residues" evidence="4">
    <location>
        <begin position="76"/>
        <end position="87"/>
    </location>
</feature>
<proteinExistence type="inferred from homology"/>
<dbReference type="STRING" id="1169540.A0A0G4EPI0"/>
<evidence type="ECO:0000256" key="5">
    <source>
        <dbReference type="SAM" id="SignalP"/>
    </source>
</evidence>
<dbReference type="HAMAP" id="MF_00508">
    <property type="entry name" value="Ribosomal_uS10"/>
    <property type="match status" value="1"/>
</dbReference>
<evidence type="ECO:0000256" key="1">
    <source>
        <dbReference type="ARBA" id="ARBA00007102"/>
    </source>
</evidence>
<keyword evidence="5" id="KW-0732">Signal</keyword>
<dbReference type="InterPro" id="IPR027486">
    <property type="entry name" value="Ribosomal_uS10_dom"/>
</dbReference>
<accession>A0A0G4EPI0</accession>
<protein>
    <recommendedName>
        <fullName evidence="6">Small ribosomal subunit protein uS10 domain-containing protein</fullName>
    </recommendedName>
</protein>
<dbReference type="Pfam" id="PF00338">
    <property type="entry name" value="Ribosomal_S10"/>
    <property type="match status" value="1"/>
</dbReference>
<evidence type="ECO:0000256" key="2">
    <source>
        <dbReference type="ARBA" id="ARBA00022980"/>
    </source>
</evidence>
<dbReference type="Proteomes" id="UP000041254">
    <property type="component" value="Unassembled WGS sequence"/>
</dbReference>
<name>A0A0G4EPI0_VITBC</name>